<reference evidence="6 7" key="1">
    <citation type="submission" date="2022-05" db="EMBL/GenBank/DDBJ databases">
        <authorList>
            <consortium name="Genoscope - CEA"/>
            <person name="William W."/>
        </authorList>
    </citation>
    <scope>NUCLEOTIDE SEQUENCE [LARGE SCALE GENOMIC DNA]</scope>
</reference>
<dbReference type="PANTHER" id="PTHR12021:SF26">
    <property type="entry name" value="THYMOSIN BETA"/>
    <property type="match status" value="1"/>
</dbReference>
<protein>
    <submittedName>
        <fullName evidence="6">Uncharacterized protein</fullName>
    </submittedName>
</protein>
<keyword evidence="4" id="KW-0206">Cytoskeleton</keyword>
<organism evidence="6 7">
    <name type="scientific">Pocillopora meandrina</name>
    <dbReference type="NCBI Taxonomy" id="46732"/>
    <lineage>
        <taxon>Eukaryota</taxon>
        <taxon>Metazoa</taxon>
        <taxon>Cnidaria</taxon>
        <taxon>Anthozoa</taxon>
        <taxon>Hexacorallia</taxon>
        <taxon>Scleractinia</taxon>
        <taxon>Astrocoeniina</taxon>
        <taxon>Pocilloporidae</taxon>
        <taxon>Pocillopora</taxon>
    </lineage>
</organism>
<evidence type="ECO:0000256" key="2">
    <source>
        <dbReference type="ARBA" id="ARBA00009511"/>
    </source>
</evidence>
<keyword evidence="7" id="KW-1185">Reference proteome</keyword>
<name>A0AAU9WDV0_9CNID</name>
<comment type="caution">
    <text evidence="6">The sequence shown here is derived from an EMBL/GenBank/DDBJ whole genome shotgun (WGS) entry which is preliminary data.</text>
</comment>
<dbReference type="FunFam" id="1.20.5.520:FF:000001">
    <property type="entry name" value="Thymosin beta"/>
    <property type="match status" value="1"/>
</dbReference>
<evidence type="ECO:0000256" key="4">
    <source>
        <dbReference type="ARBA" id="ARBA00023212"/>
    </source>
</evidence>
<evidence type="ECO:0000313" key="7">
    <source>
        <dbReference type="Proteomes" id="UP001159428"/>
    </source>
</evidence>
<dbReference type="PROSITE" id="PS00500">
    <property type="entry name" value="THYMOSIN_B4"/>
    <property type="match status" value="1"/>
</dbReference>
<dbReference type="InterPro" id="IPR038386">
    <property type="entry name" value="Beta-thymosin_sf"/>
</dbReference>
<dbReference type="GO" id="GO:0005856">
    <property type="term" value="C:cytoskeleton"/>
    <property type="evidence" value="ECO:0007669"/>
    <property type="project" value="UniProtKB-SubCell"/>
</dbReference>
<dbReference type="PANTHER" id="PTHR12021">
    <property type="entry name" value="THYMOSIN BETA"/>
    <property type="match status" value="1"/>
</dbReference>
<dbReference type="GO" id="GO:0003785">
    <property type="term" value="F:actin monomer binding"/>
    <property type="evidence" value="ECO:0007669"/>
    <property type="project" value="InterPro"/>
</dbReference>
<gene>
    <name evidence="6" type="ORF">PMEA_00005894</name>
</gene>
<comment type="similarity">
    <text evidence="2">Belongs to the thymosin beta family.</text>
</comment>
<feature type="region of interest" description="Disordered" evidence="5">
    <location>
        <begin position="34"/>
        <end position="63"/>
    </location>
</feature>
<proteinExistence type="inferred from homology"/>
<dbReference type="SMART" id="SM00152">
    <property type="entry name" value="THY"/>
    <property type="match status" value="1"/>
</dbReference>
<dbReference type="InterPro" id="IPR001152">
    <property type="entry name" value="Beta-thymosin"/>
</dbReference>
<dbReference type="GO" id="GO:0030334">
    <property type="term" value="P:regulation of cell migration"/>
    <property type="evidence" value="ECO:0007669"/>
    <property type="project" value="TreeGrafter"/>
</dbReference>
<dbReference type="CDD" id="cd22059">
    <property type="entry name" value="WH2_BetaT"/>
    <property type="match status" value="1"/>
</dbReference>
<dbReference type="GO" id="GO:0007015">
    <property type="term" value="P:actin filament organization"/>
    <property type="evidence" value="ECO:0007669"/>
    <property type="project" value="InterPro"/>
</dbReference>
<dbReference type="GO" id="GO:0005737">
    <property type="term" value="C:cytoplasm"/>
    <property type="evidence" value="ECO:0007669"/>
    <property type="project" value="TreeGrafter"/>
</dbReference>
<dbReference type="EMBL" id="CALNXJ010000014">
    <property type="protein sequence ID" value="CAH3113863.1"/>
    <property type="molecule type" value="Genomic_DNA"/>
</dbReference>
<dbReference type="Pfam" id="PF01290">
    <property type="entry name" value="Thymosin"/>
    <property type="match status" value="1"/>
</dbReference>
<keyword evidence="3" id="KW-0963">Cytoplasm</keyword>
<evidence type="ECO:0000256" key="5">
    <source>
        <dbReference type="SAM" id="MobiDB-lite"/>
    </source>
</evidence>
<accession>A0AAU9WDV0</accession>
<sequence>MNKEASSTENIGVTSCEEFVRYLCSKNEMADKPDVSEVSTFDKSKLKKTETQEKNTLPTKERNFAKWCDQHKKKLPAGNDSQDESVSASELDHINSSMSILIKAAASQEFSKHQDIFVNKAAIKMVVVLV</sequence>
<dbReference type="Gene3D" id="1.20.5.520">
    <property type="entry name" value="Single helix bin"/>
    <property type="match status" value="1"/>
</dbReference>
<evidence type="ECO:0000256" key="1">
    <source>
        <dbReference type="ARBA" id="ARBA00004245"/>
    </source>
</evidence>
<evidence type="ECO:0000313" key="6">
    <source>
        <dbReference type="EMBL" id="CAH3113863.1"/>
    </source>
</evidence>
<dbReference type="Proteomes" id="UP001159428">
    <property type="component" value="Unassembled WGS sequence"/>
</dbReference>
<evidence type="ECO:0000256" key="3">
    <source>
        <dbReference type="ARBA" id="ARBA00022490"/>
    </source>
</evidence>
<dbReference type="AlphaFoldDB" id="A0AAU9WDV0"/>
<comment type="subcellular location">
    <subcellularLocation>
        <location evidence="1">Cytoplasm</location>
        <location evidence="1">Cytoskeleton</location>
    </subcellularLocation>
</comment>